<comment type="subunit">
    <text evidence="2">Homodimer.</text>
</comment>
<dbReference type="InterPro" id="IPR000073">
    <property type="entry name" value="AB_hydrolase_1"/>
</dbReference>
<dbReference type="InterPro" id="IPR008220">
    <property type="entry name" value="HAT_MetX-like"/>
</dbReference>
<feature type="domain" description="AB hydrolase-1" evidence="3">
    <location>
        <begin position="40"/>
        <end position="327"/>
    </location>
</feature>
<dbReference type="PANTHER" id="PTHR32268:SF11">
    <property type="entry name" value="HOMOSERINE O-ACETYLTRANSFERASE"/>
    <property type="match status" value="1"/>
</dbReference>
<dbReference type="Gene3D" id="3.40.50.1820">
    <property type="entry name" value="alpha/beta hydrolase"/>
    <property type="match status" value="1"/>
</dbReference>
<feature type="active site" evidence="2">
    <location>
        <position position="323"/>
    </location>
</feature>
<organism evidence="4 5">
    <name type="scientific">Spirosoma flavum</name>
    <dbReference type="NCBI Taxonomy" id="2048557"/>
    <lineage>
        <taxon>Bacteria</taxon>
        <taxon>Pseudomonadati</taxon>
        <taxon>Bacteroidota</taxon>
        <taxon>Cytophagia</taxon>
        <taxon>Cytophagales</taxon>
        <taxon>Cytophagaceae</taxon>
        <taxon>Spirosoma</taxon>
    </lineage>
</organism>
<evidence type="ECO:0000313" key="4">
    <source>
        <dbReference type="EMBL" id="MFD2935512.1"/>
    </source>
</evidence>
<evidence type="ECO:0000313" key="5">
    <source>
        <dbReference type="Proteomes" id="UP001597512"/>
    </source>
</evidence>
<comment type="catalytic activity">
    <reaction evidence="2">
        <text>L-homoserine + acetyl-CoA = O-acetyl-L-homoserine + CoA</text>
        <dbReference type="Rhea" id="RHEA:13701"/>
        <dbReference type="ChEBI" id="CHEBI:57287"/>
        <dbReference type="ChEBI" id="CHEBI:57288"/>
        <dbReference type="ChEBI" id="CHEBI:57476"/>
        <dbReference type="ChEBI" id="CHEBI:57716"/>
        <dbReference type="EC" id="2.3.1.31"/>
    </reaction>
</comment>
<dbReference type="PANTHER" id="PTHR32268">
    <property type="entry name" value="HOMOSERINE O-ACETYLTRANSFERASE"/>
    <property type="match status" value="1"/>
</dbReference>
<gene>
    <name evidence="4" type="primary">metX</name>
    <name evidence="2" type="synonym">metXA</name>
    <name evidence="4" type="ORF">ACFS25_17145</name>
</gene>
<dbReference type="Pfam" id="PF00561">
    <property type="entry name" value="Abhydrolase_1"/>
    <property type="match status" value="1"/>
</dbReference>
<evidence type="ECO:0000259" key="3">
    <source>
        <dbReference type="Pfam" id="PF00561"/>
    </source>
</evidence>
<evidence type="ECO:0000256" key="2">
    <source>
        <dbReference type="HAMAP-Rule" id="MF_00296"/>
    </source>
</evidence>
<keyword evidence="2" id="KW-0486">Methionine biosynthesis</keyword>
<keyword evidence="5" id="KW-1185">Reference proteome</keyword>
<comment type="subcellular location">
    <subcellularLocation>
        <location evidence="2">Cytoplasm</location>
    </subcellularLocation>
</comment>
<dbReference type="Proteomes" id="UP001597512">
    <property type="component" value="Unassembled WGS sequence"/>
</dbReference>
<dbReference type="NCBIfam" id="TIGR01392">
    <property type="entry name" value="homoserO_Ac_trn"/>
    <property type="match status" value="1"/>
</dbReference>
<feature type="binding site" evidence="2">
    <location>
        <position position="324"/>
    </location>
    <ligand>
        <name>substrate</name>
    </ligand>
</feature>
<comment type="similarity">
    <text evidence="2">Belongs to the AB hydrolase superfamily. MetX family.</text>
</comment>
<evidence type="ECO:0000256" key="1">
    <source>
        <dbReference type="ARBA" id="ARBA00022679"/>
    </source>
</evidence>
<dbReference type="InterPro" id="IPR029058">
    <property type="entry name" value="AB_hydrolase_fold"/>
</dbReference>
<sequence length="364" mass="40020">MNLQYFDYKYSFPLESGESLPGFRLAYTTRGTLNSDQSNVVWVCHALTGNADAGDWWGGMVGPGKYFDPEPTAKSGDFIVCANVIGSCYGSTGPLSVNLTTGQPFYHDFPMVTIRDIVAALDLLRQELGIEKIHTCIGGSVGGEQAVEWAILQPNLIDNLVVIAASAIASPWSIAFNEAQRMAIEADPSWTERRDDAGLAGMKAARAMAMISYRNYDTYGFTQALDNNEQLDNYKSAGYQRYQGEKLADRFNSFTYWALSKVMDSHNVGRNRGSIPNALGQVKARTLVVGIRSDLLFPPLEQQFLARHIPDAAYEEIDSLYGHDGFLIEFRPLTGIIRKWMASAASADGVPVLNSLKTSSQPVK</sequence>
<keyword evidence="2" id="KW-0963">Cytoplasm</keyword>
<name>A0ABW6ALW4_9BACT</name>
<feature type="active site" evidence="2">
    <location>
        <position position="294"/>
    </location>
</feature>
<dbReference type="PIRSF" id="PIRSF000443">
    <property type="entry name" value="Homoser_Ac_trans"/>
    <property type="match status" value="1"/>
</dbReference>
<feature type="active site" description="Nucleophile" evidence="2">
    <location>
        <position position="140"/>
    </location>
</feature>
<dbReference type="EC" id="2.3.1.31" evidence="2"/>
<dbReference type="RefSeq" id="WP_381503519.1">
    <property type="nucleotide sequence ID" value="NZ_JBHUOM010000019.1"/>
</dbReference>
<dbReference type="EMBL" id="JBHUOM010000019">
    <property type="protein sequence ID" value="MFD2935512.1"/>
    <property type="molecule type" value="Genomic_DNA"/>
</dbReference>
<proteinExistence type="inferred from homology"/>
<feature type="binding site" evidence="2">
    <location>
        <position position="206"/>
    </location>
    <ligand>
        <name>substrate</name>
    </ligand>
</feature>
<keyword evidence="2 4" id="KW-0012">Acyltransferase</keyword>
<dbReference type="HAMAP" id="MF_00296">
    <property type="entry name" value="MetX_acyltransf"/>
    <property type="match status" value="1"/>
</dbReference>
<comment type="function">
    <text evidence="2">Transfers an acetyl group from acetyl-CoA to L-homoserine, forming acetyl-L-homoserine.</text>
</comment>
<comment type="caution">
    <text evidence="4">The sequence shown here is derived from an EMBL/GenBank/DDBJ whole genome shotgun (WGS) entry which is preliminary data.</text>
</comment>
<accession>A0ABW6ALW4</accession>
<protein>
    <recommendedName>
        <fullName evidence="2">Homoserine O-acetyltransferase</fullName>
        <shortName evidence="2">HAT</shortName>
        <ecNumber evidence="2">2.3.1.31</ecNumber>
    </recommendedName>
    <alternativeName>
        <fullName evidence="2">Homoserine transacetylase</fullName>
        <shortName evidence="2">HTA</shortName>
    </alternativeName>
</protein>
<keyword evidence="2" id="KW-0028">Amino-acid biosynthesis</keyword>
<reference evidence="5" key="1">
    <citation type="journal article" date="2019" name="Int. J. Syst. Evol. Microbiol.">
        <title>The Global Catalogue of Microorganisms (GCM) 10K type strain sequencing project: providing services to taxonomists for standard genome sequencing and annotation.</title>
        <authorList>
            <consortium name="The Broad Institute Genomics Platform"/>
            <consortium name="The Broad Institute Genome Sequencing Center for Infectious Disease"/>
            <person name="Wu L."/>
            <person name="Ma J."/>
        </authorList>
    </citation>
    <scope>NUCLEOTIDE SEQUENCE [LARGE SCALE GENOMIC DNA]</scope>
    <source>
        <strain evidence="5">KCTC 52490</strain>
    </source>
</reference>
<dbReference type="GO" id="GO:0004414">
    <property type="term" value="F:homoserine O-acetyltransferase activity"/>
    <property type="evidence" value="ECO:0007669"/>
    <property type="project" value="UniProtKB-EC"/>
</dbReference>
<comment type="pathway">
    <text evidence="2">Amino-acid biosynthesis; L-methionine biosynthesis via de novo pathway; O-acetyl-L-homoserine from L-homoserine: step 1/1.</text>
</comment>
<comment type="caution">
    <text evidence="2">Lacks conserved residue(s) required for the propagation of feature annotation.</text>
</comment>
<keyword evidence="1 2" id="KW-0808">Transferase</keyword>
<dbReference type="SUPFAM" id="SSF53474">
    <property type="entry name" value="alpha/beta-Hydrolases"/>
    <property type="match status" value="1"/>
</dbReference>